<dbReference type="AlphaFoldDB" id="A3ZVK7"/>
<reference evidence="1 2" key="1">
    <citation type="submission" date="2006-02" db="EMBL/GenBank/DDBJ databases">
        <authorList>
            <person name="Amann R."/>
            <person name="Ferriera S."/>
            <person name="Johnson J."/>
            <person name="Kravitz S."/>
            <person name="Halpern A."/>
            <person name="Remington K."/>
            <person name="Beeson K."/>
            <person name="Tran B."/>
            <person name="Rogers Y.-H."/>
            <person name="Friedman R."/>
            <person name="Venter J.C."/>
        </authorList>
    </citation>
    <scope>NUCLEOTIDE SEQUENCE [LARGE SCALE GENOMIC DNA]</scope>
    <source>
        <strain evidence="1 2">DSM 3645</strain>
    </source>
</reference>
<organism evidence="1 2">
    <name type="scientific">Blastopirellula marina DSM 3645</name>
    <dbReference type="NCBI Taxonomy" id="314230"/>
    <lineage>
        <taxon>Bacteria</taxon>
        <taxon>Pseudomonadati</taxon>
        <taxon>Planctomycetota</taxon>
        <taxon>Planctomycetia</taxon>
        <taxon>Pirellulales</taxon>
        <taxon>Pirellulaceae</taxon>
        <taxon>Blastopirellula</taxon>
    </lineage>
</organism>
<evidence type="ECO:0000313" key="1">
    <source>
        <dbReference type="EMBL" id="EAQ79353.1"/>
    </source>
</evidence>
<sequence>MATIAIEATAAGTSFVTCCGTSSPKMFSIR</sequence>
<dbReference type="HOGENOM" id="CLU_3402313_0_0_0"/>
<protein>
    <submittedName>
        <fullName evidence="1">Uncharacterized protein</fullName>
    </submittedName>
</protein>
<gene>
    <name evidence="1" type="ORF">DSM3645_02718</name>
</gene>
<comment type="caution">
    <text evidence="1">The sequence shown here is derived from an EMBL/GenBank/DDBJ whole genome shotgun (WGS) entry which is preliminary data.</text>
</comment>
<dbReference type="Proteomes" id="UP000004358">
    <property type="component" value="Unassembled WGS sequence"/>
</dbReference>
<accession>A3ZVK7</accession>
<dbReference type="EMBL" id="AANZ01000014">
    <property type="protein sequence ID" value="EAQ79353.1"/>
    <property type="molecule type" value="Genomic_DNA"/>
</dbReference>
<proteinExistence type="predicted"/>
<name>A3ZVK7_9BACT</name>
<evidence type="ECO:0000313" key="2">
    <source>
        <dbReference type="Proteomes" id="UP000004358"/>
    </source>
</evidence>